<proteinExistence type="predicted"/>
<evidence type="ECO:0000313" key="2">
    <source>
        <dbReference type="Proteomes" id="UP000304953"/>
    </source>
</evidence>
<dbReference type="Proteomes" id="UP000304953">
    <property type="component" value="Unassembled WGS sequence"/>
</dbReference>
<accession>A0AC61RZN0</accession>
<name>A0AC61RZN0_9FIRM</name>
<keyword evidence="2" id="KW-1185">Reference proteome</keyword>
<comment type="caution">
    <text evidence="1">The sequence shown here is derived from an EMBL/GenBank/DDBJ whole genome shotgun (WGS) entry which is preliminary data.</text>
</comment>
<reference evidence="1" key="1">
    <citation type="submission" date="2019-04" db="EMBL/GenBank/DDBJ databases">
        <title>Microbes associate with the intestines of laboratory mice.</title>
        <authorList>
            <person name="Navarre W."/>
            <person name="Wong E."/>
            <person name="Huang K."/>
            <person name="Tropini C."/>
            <person name="Ng K."/>
            <person name="Yu B."/>
        </authorList>
    </citation>
    <scope>NUCLEOTIDE SEQUENCE</scope>
    <source>
        <strain evidence="1">NM01_1-7b</strain>
    </source>
</reference>
<dbReference type="EMBL" id="SRYA01000006">
    <property type="protein sequence ID" value="TGY97536.1"/>
    <property type="molecule type" value="Genomic_DNA"/>
</dbReference>
<protein>
    <submittedName>
        <fullName evidence="1">Uncharacterized protein</fullName>
    </submittedName>
</protein>
<organism evidence="1 2">
    <name type="scientific">Petralouisia muris</name>
    <dbReference type="NCBI Taxonomy" id="3032872"/>
    <lineage>
        <taxon>Bacteria</taxon>
        <taxon>Bacillati</taxon>
        <taxon>Bacillota</taxon>
        <taxon>Clostridia</taxon>
        <taxon>Lachnospirales</taxon>
        <taxon>Lachnospiraceae</taxon>
        <taxon>Petralouisia</taxon>
    </lineage>
</organism>
<sequence>MSKYDTMIALNKKASEEKMDKAKKAIWKMLEDGEKVTIPKLMAKTGLSRGFFYKNPAVRKEFDRAMQQQAGMVDPKRYIGDMALKSRVELLELQVRELKRENERLEKEKKKLEKALDKKEMNFIKNL</sequence>
<evidence type="ECO:0000313" key="1">
    <source>
        <dbReference type="EMBL" id="TGY97536.1"/>
    </source>
</evidence>
<gene>
    <name evidence="1" type="ORF">E5329_03940</name>
</gene>